<feature type="region of interest" description="Disordered" evidence="6">
    <location>
        <begin position="359"/>
        <end position="391"/>
    </location>
</feature>
<name>S8DXW8_FOMSC</name>
<evidence type="ECO:0000256" key="4">
    <source>
        <dbReference type="ARBA" id="ARBA00022989"/>
    </source>
</evidence>
<dbReference type="InParanoid" id="S8DXW8"/>
<evidence type="ECO:0000256" key="1">
    <source>
        <dbReference type="ARBA" id="ARBA00004141"/>
    </source>
</evidence>
<evidence type="ECO:0000256" key="6">
    <source>
        <dbReference type="SAM" id="MobiDB-lite"/>
    </source>
</evidence>
<proteinExistence type="inferred from homology"/>
<dbReference type="InterPro" id="IPR045225">
    <property type="entry name" value="Uracil/uridine/allantoin_perm"/>
</dbReference>
<feature type="transmembrane region" description="Helical" evidence="7">
    <location>
        <begin position="220"/>
        <end position="237"/>
    </location>
</feature>
<comment type="similarity">
    <text evidence="2">Belongs to the purine-cytosine permease (2.A.39) family.</text>
</comment>
<dbReference type="Proteomes" id="UP000015241">
    <property type="component" value="Unassembled WGS sequence"/>
</dbReference>
<feature type="transmembrane region" description="Helical" evidence="7">
    <location>
        <begin position="39"/>
        <end position="61"/>
    </location>
</feature>
<evidence type="ECO:0000313" key="8">
    <source>
        <dbReference type="EMBL" id="EPS97467.1"/>
    </source>
</evidence>
<dbReference type="PANTHER" id="PTHR30618:SF2">
    <property type="entry name" value="ALLANTOIN PERMEASE-RELATED"/>
    <property type="match status" value="1"/>
</dbReference>
<feature type="transmembrane region" description="Helical" evidence="7">
    <location>
        <begin position="179"/>
        <end position="208"/>
    </location>
</feature>
<accession>S8DXW8</accession>
<organism evidence="8 9">
    <name type="scientific">Fomitopsis schrenkii</name>
    <name type="common">Brown rot fungus</name>
    <dbReference type="NCBI Taxonomy" id="2126942"/>
    <lineage>
        <taxon>Eukaryota</taxon>
        <taxon>Fungi</taxon>
        <taxon>Dikarya</taxon>
        <taxon>Basidiomycota</taxon>
        <taxon>Agaricomycotina</taxon>
        <taxon>Agaricomycetes</taxon>
        <taxon>Polyporales</taxon>
        <taxon>Fomitopsis</taxon>
    </lineage>
</organism>
<dbReference type="PANTHER" id="PTHR30618">
    <property type="entry name" value="NCS1 FAMILY PURINE/PYRIMIDINE TRANSPORTER"/>
    <property type="match status" value="1"/>
</dbReference>
<keyword evidence="4 7" id="KW-1133">Transmembrane helix</keyword>
<evidence type="ECO:0000313" key="9">
    <source>
        <dbReference type="Proteomes" id="UP000015241"/>
    </source>
</evidence>
<dbReference type="EMBL" id="KE504176">
    <property type="protein sequence ID" value="EPS97467.1"/>
    <property type="molecule type" value="Genomic_DNA"/>
</dbReference>
<dbReference type="InterPro" id="IPR001248">
    <property type="entry name" value="Pur-cyt_permease"/>
</dbReference>
<feature type="transmembrane region" description="Helical" evidence="7">
    <location>
        <begin position="87"/>
        <end position="108"/>
    </location>
</feature>
<dbReference type="HOGENOM" id="CLU_021555_5_1_1"/>
<feature type="transmembrane region" description="Helical" evidence="7">
    <location>
        <begin position="326"/>
        <end position="345"/>
    </location>
</feature>
<dbReference type="GO" id="GO:0015205">
    <property type="term" value="F:nucleobase transmembrane transporter activity"/>
    <property type="evidence" value="ECO:0007669"/>
    <property type="project" value="TreeGrafter"/>
</dbReference>
<feature type="transmembrane region" description="Helical" evidence="7">
    <location>
        <begin position="243"/>
        <end position="268"/>
    </location>
</feature>
<reference evidence="8 9" key="1">
    <citation type="journal article" date="2012" name="Science">
        <title>The Paleozoic origin of enzymatic lignin decomposition reconstructed from 31 fungal genomes.</title>
        <authorList>
            <person name="Floudas D."/>
            <person name="Binder M."/>
            <person name="Riley R."/>
            <person name="Barry K."/>
            <person name="Blanchette R.A."/>
            <person name="Henrissat B."/>
            <person name="Martinez A.T."/>
            <person name="Otillar R."/>
            <person name="Spatafora J.W."/>
            <person name="Yadav J.S."/>
            <person name="Aerts A."/>
            <person name="Benoit I."/>
            <person name="Boyd A."/>
            <person name="Carlson A."/>
            <person name="Copeland A."/>
            <person name="Coutinho P.M."/>
            <person name="de Vries R.P."/>
            <person name="Ferreira P."/>
            <person name="Findley K."/>
            <person name="Foster B."/>
            <person name="Gaskell J."/>
            <person name="Glotzer D."/>
            <person name="Gorecki P."/>
            <person name="Heitman J."/>
            <person name="Hesse C."/>
            <person name="Hori C."/>
            <person name="Igarashi K."/>
            <person name="Jurgens J.A."/>
            <person name="Kallen N."/>
            <person name="Kersten P."/>
            <person name="Kohler A."/>
            <person name="Kuees U."/>
            <person name="Kumar T.K.A."/>
            <person name="Kuo A."/>
            <person name="LaButti K."/>
            <person name="Larrondo L.F."/>
            <person name="Lindquist E."/>
            <person name="Ling A."/>
            <person name="Lombard V."/>
            <person name="Lucas S."/>
            <person name="Lundell T."/>
            <person name="Martin R."/>
            <person name="McLaughlin D.J."/>
            <person name="Morgenstern I."/>
            <person name="Morin E."/>
            <person name="Murat C."/>
            <person name="Nagy L.G."/>
            <person name="Nolan M."/>
            <person name="Ohm R.A."/>
            <person name="Patyshakuliyeva A."/>
            <person name="Rokas A."/>
            <person name="Ruiz-Duenas F.J."/>
            <person name="Sabat G."/>
            <person name="Salamov A."/>
            <person name="Samejima M."/>
            <person name="Schmutz J."/>
            <person name="Slot J.C."/>
            <person name="St John F."/>
            <person name="Stenlid J."/>
            <person name="Sun H."/>
            <person name="Sun S."/>
            <person name="Syed K."/>
            <person name="Tsang A."/>
            <person name="Wiebenga A."/>
            <person name="Young D."/>
            <person name="Pisabarro A."/>
            <person name="Eastwood D.C."/>
            <person name="Martin F."/>
            <person name="Cullen D."/>
            <person name="Grigoriev I.V."/>
            <person name="Hibbett D.S."/>
        </authorList>
    </citation>
    <scope>NUCLEOTIDE SEQUENCE</scope>
    <source>
        <strain evidence="9">FP-58527</strain>
    </source>
</reference>
<dbReference type="Gene3D" id="1.10.4160.10">
    <property type="entry name" value="Hydantoin permease"/>
    <property type="match status" value="1"/>
</dbReference>
<evidence type="ECO:0000256" key="2">
    <source>
        <dbReference type="ARBA" id="ARBA00008974"/>
    </source>
</evidence>
<sequence length="391" mass="43226">MKNTFGPNTGMQTNEFISFIVFWVVSLPALLLRPERYRAPAIASSVFVAIAGIATFVWALVKQGNIGPLWKNPEQVYRIGHVSGSKLSWTMMRMISSGIGGAASSIMYQPDFSRYATKDRDQIYAQMFILPLCCFGTSLLGIITTSCARGLYPDEPLLWRLYDLYEVIQTHGGPGARAAVFFAAAAFCLSQVALNVVACGTVGGMDLAALFPRFLNIRRGSFVVAAVGILINPWKILDSANSFISAISAFGVFLAPLTGIMVAEYFLVRHQCLKLSHLYIPNSSSQYWYWHGLNWRAPVSMWPCLPGFAASVTPDKVVVSDTWMHVYYMSWLLEFFISGALWTVWNWLAPPPGVGEVDEEDVFGTFGPPEETDSVGEKDEYKVKEDGSLLG</sequence>
<gene>
    <name evidence="8" type="ORF">FOMPIDRAFT_1128545</name>
</gene>
<feature type="transmembrane region" description="Helical" evidence="7">
    <location>
        <begin position="128"/>
        <end position="152"/>
    </location>
</feature>
<protein>
    <submittedName>
        <fullName evidence="8">Uncharacterized protein</fullName>
    </submittedName>
</protein>
<dbReference type="AlphaFoldDB" id="S8DXW8"/>
<feature type="transmembrane region" description="Helical" evidence="7">
    <location>
        <begin position="16"/>
        <end position="32"/>
    </location>
</feature>
<feature type="compositionally biased region" description="Basic and acidic residues" evidence="6">
    <location>
        <begin position="375"/>
        <end position="391"/>
    </location>
</feature>
<dbReference type="GO" id="GO:0005886">
    <property type="term" value="C:plasma membrane"/>
    <property type="evidence" value="ECO:0007669"/>
    <property type="project" value="TreeGrafter"/>
</dbReference>
<dbReference type="OrthoDB" id="2018619at2759"/>
<comment type="subcellular location">
    <subcellularLocation>
        <location evidence="1">Membrane</location>
        <topology evidence="1">Multi-pass membrane protein</topology>
    </subcellularLocation>
</comment>
<dbReference type="Pfam" id="PF02133">
    <property type="entry name" value="Transp_cyt_pur"/>
    <property type="match status" value="1"/>
</dbReference>
<dbReference type="eggNOG" id="KOG2466">
    <property type="taxonomic scope" value="Eukaryota"/>
</dbReference>
<keyword evidence="3 7" id="KW-0812">Transmembrane</keyword>
<evidence type="ECO:0000256" key="7">
    <source>
        <dbReference type="SAM" id="Phobius"/>
    </source>
</evidence>
<keyword evidence="5 7" id="KW-0472">Membrane</keyword>
<evidence type="ECO:0000256" key="3">
    <source>
        <dbReference type="ARBA" id="ARBA00022692"/>
    </source>
</evidence>
<evidence type="ECO:0000256" key="5">
    <source>
        <dbReference type="ARBA" id="ARBA00023136"/>
    </source>
</evidence>
<keyword evidence="9" id="KW-1185">Reference proteome</keyword>